<dbReference type="Gene3D" id="1.20.920.20">
    <property type="match status" value="1"/>
</dbReference>
<dbReference type="GO" id="GO:0005930">
    <property type="term" value="C:axoneme"/>
    <property type="evidence" value="ECO:0007669"/>
    <property type="project" value="UniProtKB-SubCell"/>
</dbReference>
<evidence type="ECO:0000256" key="3">
    <source>
        <dbReference type="ARBA" id="ARBA00022701"/>
    </source>
</evidence>
<keyword evidence="6" id="KW-0243">Dynein</keyword>
<keyword evidence="11" id="KW-0966">Cell projection</keyword>
<evidence type="ECO:0000313" key="14">
    <source>
        <dbReference type="Proteomes" id="UP000485058"/>
    </source>
</evidence>
<dbReference type="EMBL" id="BLLF01000173">
    <property type="protein sequence ID" value="GFH08631.1"/>
    <property type="molecule type" value="Genomic_DNA"/>
</dbReference>
<dbReference type="GO" id="GO:0007018">
    <property type="term" value="P:microtubule-based movement"/>
    <property type="evidence" value="ECO:0007669"/>
    <property type="project" value="InterPro"/>
</dbReference>
<dbReference type="GO" id="GO:0045505">
    <property type="term" value="F:dynein intermediate chain binding"/>
    <property type="evidence" value="ECO:0007669"/>
    <property type="project" value="InterPro"/>
</dbReference>
<dbReference type="SUPFAM" id="SSF52540">
    <property type="entry name" value="P-loop containing nucleoside triphosphate hydrolases"/>
    <property type="match status" value="1"/>
</dbReference>
<keyword evidence="5" id="KW-0067">ATP-binding</keyword>
<feature type="domain" description="Dynein heavy chain AAA module D4" evidence="12">
    <location>
        <begin position="17"/>
        <end position="279"/>
    </location>
</feature>
<feature type="non-terminal residue" evidence="13">
    <location>
        <position position="1"/>
    </location>
</feature>
<dbReference type="GO" id="GO:0005874">
    <property type="term" value="C:microtubule"/>
    <property type="evidence" value="ECO:0007669"/>
    <property type="project" value="UniProtKB-KW"/>
</dbReference>
<evidence type="ECO:0000259" key="12">
    <source>
        <dbReference type="Pfam" id="PF12780"/>
    </source>
</evidence>
<gene>
    <name evidence="13" type="ORF">HaLaN_03620</name>
</gene>
<dbReference type="GO" id="GO:0030286">
    <property type="term" value="C:dynein complex"/>
    <property type="evidence" value="ECO:0007669"/>
    <property type="project" value="UniProtKB-KW"/>
</dbReference>
<dbReference type="PANTHER" id="PTHR22878:SF68">
    <property type="entry name" value="DYNEIN HEAVY CHAIN 6, AXONEMAL-LIKE"/>
    <property type="match status" value="1"/>
</dbReference>
<keyword evidence="10" id="KW-0206">Cytoskeleton</keyword>
<dbReference type="GO" id="GO:0051959">
    <property type="term" value="F:dynein light intermediate chain binding"/>
    <property type="evidence" value="ECO:0007669"/>
    <property type="project" value="InterPro"/>
</dbReference>
<accession>A0A699YGS6</accession>
<evidence type="ECO:0000256" key="6">
    <source>
        <dbReference type="ARBA" id="ARBA00023017"/>
    </source>
</evidence>
<keyword evidence="4" id="KW-0547">Nucleotide-binding</keyword>
<keyword evidence="3" id="KW-0493">Microtubule</keyword>
<keyword evidence="2" id="KW-0963">Cytoplasm</keyword>
<evidence type="ECO:0000256" key="5">
    <source>
        <dbReference type="ARBA" id="ARBA00022840"/>
    </source>
</evidence>
<dbReference type="Pfam" id="PF12780">
    <property type="entry name" value="AAA_8"/>
    <property type="match status" value="1"/>
</dbReference>
<name>A0A699YGS6_HAELA</name>
<evidence type="ECO:0000256" key="10">
    <source>
        <dbReference type="ARBA" id="ARBA00023212"/>
    </source>
</evidence>
<evidence type="ECO:0000256" key="4">
    <source>
        <dbReference type="ARBA" id="ARBA00022741"/>
    </source>
</evidence>
<dbReference type="GO" id="GO:0005524">
    <property type="term" value="F:ATP binding"/>
    <property type="evidence" value="ECO:0007669"/>
    <property type="project" value="UniProtKB-KW"/>
</dbReference>
<dbReference type="Gene3D" id="3.40.50.300">
    <property type="entry name" value="P-loop containing nucleotide triphosphate hydrolases"/>
    <property type="match status" value="1"/>
</dbReference>
<protein>
    <recommendedName>
        <fullName evidence="12">Dynein heavy chain AAA module D4 domain-containing protein</fullName>
    </recommendedName>
</protein>
<dbReference type="InterPro" id="IPR026983">
    <property type="entry name" value="DHC"/>
</dbReference>
<keyword evidence="9" id="KW-0505">Motor protein</keyword>
<evidence type="ECO:0000313" key="13">
    <source>
        <dbReference type="EMBL" id="GFH08631.1"/>
    </source>
</evidence>
<evidence type="ECO:0000256" key="8">
    <source>
        <dbReference type="ARBA" id="ARBA00023069"/>
    </source>
</evidence>
<dbReference type="Proteomes" id="UP000485058">
    <property type="component" value="Unassembled WGS sequence"/>
</dbReference>
<reference evidence="13 14" key="1">
    <citation type="submission" date="2020-02" db="EMBL/GenBank/DDBJ databases">
        <title>Draft genome sequence of Haematococcus lacustris strain NIES-144.</title>
        <authorList>
            <person name="Morimoto D."/>
            <person name="Nakagawa S."/>
            <person name="Yoshida T."/>
            <person name="Sawayama S."/>
        </authorList>
    </citation>
    <scope>NUCLEOTIDE SEQUENCE [LARGE SCALE GENOMIC DNA]</scope>
    <source>
        <strain evidence="13 14">NIES-144</strain>
    </source>
</reference>
<dbReference type="InterPro" id="IPR027417">
    <property type="entry name" value="P-loop_NTPase"/>
</dbReference>
<keyword evidence="8" id="KW-0969">Cilium</keyword>
<proteinExistence type="predicted"/>
<comment type="caution">
    <text evidence="13">The sequence shown here is derived from an EMBL/GenBank/DDBJ whole genome shotgun (WGS) entry which is preliminary data.</text>
</comment>
<evidence type="ECO:0000256" key="9">
    <source>
        <dbReference type="ARBA" id="ARBA00023175"/>
    </source>
</evidence>
<dbReference type="InterPro" id="IPR024317">
    <property type="entry name" value="Dynein_heavy_chain_D4_dom"/>
</dbReference>
<organism evidence="13 14">
    <name type="scientific">Haematococcus lacustris</name>
    <name type="common">Green alga</name>
    <name type="synonym">Haematococcus pluvialis</name>
    <dbReference type="NCBI Taxonomy" id="44745"/>
    <lineage>
        <taxon>Eukaryota</taxon>
        <taxon>Viridiplantae</taxon>
        <taxon>Chlorophyta</taxon>
        <taxon>core chlorophytes</taxon>
        <taxon>Chlorophyceae</taxon>
        <taxon>CS clade</taxon>
        <taxon>Chlamydomonadales</taxon>
        <taxon>Haematococcaceae</taxon>
        <taxon>Haematococcus</taxon>
    </lineage>
</organism>
<dbReference type="FunFam" id="3.40.50.300:FF:002141">
    <property type="entry name" value="Dynein heavy chain"/>
    <property type="match status" value="1"/>
</dbReference>
<evidence type="ECO:0000256" key="1">
    <source>
        <dbReference type="ARBA" id="ARBA00004430"/>
    </source>
</evidence>
<sequence>VVEEYLEDYNSVSNAPMRLVMFLDAIEHVSRITRVVRLPLGNALLLGVGGSGRQSLTRLAAYMEEYEVFQIEIAKNYGQNEWREDLRKVLKKAGLDGKDTVFIFTDTQIVQESYLEDINNILNAGEVPNLLGNEDLEAISAGIRPIMMAQGLPVTKQAIYTFFVNRVRNYLHLVLCFSPIGDAFRQRLRMFPSLVNCCTIDWFREWPNEALKSVALSFFRDVEMESEAQPNLLAGVVETCVFIHQSVERRSKVYYDELRRHNYVTPTSYLELLGTFIRLLGEKRTEIMQGRRS</sequence>
<comment type="subcellular location">
    <subcellularLocation>
        <location evidence="1">Cytoplasm</location>
        <location evidence="1">Cytoskeleton</location>
        <location evidence="1">Cilium axoneme</location>
    </subcellularLocation>
</comment>
<dbReference type="AlphaFoldDB" id="A0A699YGS6"/>
<evidence type="ECO:0000256" key="2">
    <source>
        <dbReference type="ARBA" id="ARBA00022490"/>
    </source>
</evidence>
<keyword evidence="7" id="KW-0175">Coiled coil</keyword>
<evidence type="ECO:0000256" key="7">
    <source>
        <dbReference type="ARBA" id="ARBA00023054"/>
    </source>
</evidence>
<keyword evidence="14" id="KW-1185">Reference proteome</keyword>
<evidence type="ECO:0000256" key="11">
    <source>
        <dbReference type="ARBA" id="ARBA00023273"/>
    </source>
</evidence>
<dbReference type="PANTHER" id="PTHR22878">
    <property type="entry name" value="DYNEIN HEAVY CHAIN 6, AXONEMAL-LIKE-RELATED"/>
    <property type="match status" value="1"/>
</dbReference>